<dbReference type="GO" id="GO:0005829">
    <property type="term" value="C:cytosol"/>
    <property type="evidence" value="ECO:0007669"/>
    <property type="project" value="TreeGrafter"/>
</dbReference>
<evidence type="ECO:0000256" key="1">
    <source>
        <dbReference type="ARBA" id="ARBA00022598"/>
    </source>
</evidence>
<dbReference type="PANTHER" id="PTHR43766">
    <property type="entry name" value="TRYPTOPHAN--TRNA LIGASE, MITOCHONDRIAL"/>
    <property type="match status" value="1"/>
</dbReference>
<evidence type="ECO:0000256" key="6">
    <source>
        <dbReference type="RuleBase" id="RU363036"/>
    </source>
</evidence>
<feature type="transmembrane region" description="Helical" evidence="7">
    <location>
        <begin position="6"/>
        <end position="29"/>
    </location>
</feature>
<dbReference type="Pfam" id="PF00579">
    <property type="entry name" value="tRNA-synt_1b"/>
    <property type="match status" value="1"/>
</dbReference>
<organism evidence="8 9">
    <name type="scientific">Acanthaster planci</name>
    <name type="common">Crown-of-thorns starfish</name>
    <dbReference type="NCBI Taxonomy" id="133434"/>
    <lineage>
        <taxon>Eukaryota</taxon>
        <taxon>Metazoa</taxon>
        <taxon>Echinodermata</taxon>
        <taxon>Eleutherozoa</taxon>
        <taxon>Asterozoa</taxon>
        <taxon>Asteroidea</taxon>
        <taxon>Valvatacea</taxon>
        <taxon>Valvatida</taxon>
        <taxon>Acanthasteridae</taxon>
        <taxon>Acanthaster</taxon>
    </lineage>
</organism>
<evidence type="ECO:0000256" key="5">
    <source>
        <dbReference type="ARBA" id="ARBA00023146"/>
    </source>
</evidence>
<dbReference type="InterPro" id="IPR002305">
    <property type="entry name" value="aa-tRNA-synth_Ic"/>
</dbReference>
<dbReference type="InterPro" id="IPR050203">
    <property type="entry name" value="Trp-tRNA_synthetase"/>
</dbReference>
<evidence type="ECO:0000256" key="7">
    <source>
        <dbReference type="SAM" id="Phobius"/>
    </source>
</evidence>
<feature type="transmembrane region" description="Helical" evidence="7">
    <location>
        <begin position="50"/>
        <end position="68"/>
    </location>
</feature>
<dbReference type="InterPro" id="IPR014729">
    <property type="entry name" value="Rossmann-like_a/b/a_fold"/>
</dbReference>
<dbReference type="RefSeq" id="XP_022106918.1">
    <property type="nucleotide sequence ID" value="XM_022251226.1"/>
</dbReference>
<dbReference type="GO" id="GO:0006436">
    <property type="term" value="P:tryptophanyl-tRNA aminoacylation"/>
    <property type="evidence" value="ECO:0007669"/>
    <property type="project" value="TreeGrafter"/>
</dbReference>
<dbReference type="PANTHER" id="PTHR43766:SF1">
    <property type="entry name" value="TRYPTOPHAN--TRNA LIGASE, MITOCHONDRIAL"/>
    <property type="match status" value="1"/>
</dbReference>
<keyword evidence="4 6" id="KW-0648">Protein biosynthesis</keyword>
<keyword evidence="2 6" id="KW-0547">Nucleotide-binding</keyword>
<dbReference type="OrthoDB" id="15808at2759"/>
<keyword evidence="1 6" id="KW-0436">Ligase</keyword>
<keyword evidence="7" id="KW-1133">Transmembrane helix</keyword>
<protein>
    <submittedName>
        <fullName evidence="9">Uncharacterized protein LOC110988000</fullName>
    </submittedName>
</protein>
<reference evidence="9" key="1">
    <citation type="submission" date="2025-08" db="UniProtKB">
        <authorList>
            <consortium name="RefSeq"/>
        </authorList>
    </citation>
    <scope>IDENTIFICATION</scope>
</reference>
<name>A0A8B7ZMT4_ACAPL</name>
<evidence type="ECO:0000256" key="3">
    <source>
        <dbReference type="ARBA" id="ARBA00022840"/>
    </source>
</evidence>
<dbReference type="Gene3D" id="3.40.50.620">
    <property type="entry name" value="HUPs"/>
    <property type="match status" value="1"/>
</dbReference>
<dbReference type="SUPFAM" id="SSF52374">
    <property type="entry name" value="Nucleotidylyl transferase"/>
    <property type="match status" value="1"/>
</dbReference>
<evidence type="ECO:0000256" key="2">
    <source>
        <dbReference type="ARBA" id="ARBA00022741"/>
    </source>
</evidence>
<keyword evidence="3 6" id="KW-0067">ATP-binding</keyword>
<proteinExistence type="inferred from homology"/>
<gene>
    <name evidence="9" type="primary">LOC110988000</name>
</gene>
<accession>A0A8B7ZMT4</accession>
<evidence type="ECO:0000313" key="8">
    <source>
        <dbReference type="Proteomes" id="UP000694845"/>
    </source>
</evidence>
<dbReference type="GO" id="GO:0005524">
    <property type="term" value="F:ATP binding"/>
    <property type="evidence" value="ECO:0007669"/>
    <property type="project" value="UniProtKB-KW"/>
</dbReference>
<dbReference type="KEGG" id="aplc:110988000"/>
<dbReference type="GO" id="GO:0004830">
    <property type="term" value="F:tryptophan-tRNA ligase activity"/>
    <property type="evidence" value="ECO:0007669"/>
    <property type="project" value="TreeGrafter"/>
</dbReference>
<keyword evidence="7" id="KW-0812">Transmembrane</keyword>
<dbReference type="GeneID" id="110988000"/>
<evidence type="ECO:0000256" key="4">
    <source>
        <dbReference type="ARBA" id="ARBA00022917"/>
    </source>
</evidence>
<keyword evidence="7" id="KW-0472">Membrane</keyword>
<dbReference type="Proteomes" id="UP000694845">
    <property type="component" value="Unplaced"/>
</dbReference>
<keyword evidence="8" id="KW-1185">Reference proteome</keyword>
<dbReference type="AlphaFoldDB" id="A0A8B7ZMT4"/>
<sequence length="101" mass="11571">MIKKKLVSGITISGNLTIAHYLVIIRCHVSFGELNRMTQFKDKNRKKIESSFALLYYPLLMAADIMLYDADVLVGPDQKQHIELARDIEEKQRMSKKSGTN</sequence>
<keyword evidence="5 6" id="KW-0030">Aminoacyl-tRNA synthetase</keyword>
<evidence type="ECO:0000313" key="9">
    <source>
        <dbReference type="RefSeq" id="XP_022106918.1"/>
    </source>
</evidence>
<comment type="similarity">
    <text evidence="6">Belongs to the class-I aminoacyl-tRNA synthetase family.</text>
</comment>